<dbReference type="SUPFAM" id="SSF55753">
    <property type="entry name" value="Actin depolymerizing proteins"/>
    <property type="match status" value="2"/>
</dbReference>
<gene>
    <name evidence="2" type="ORF">TRITD_4Av1G092590</name>
</gene>
<dbReference type="InterPro" id="IPR029006">
    <property type="entry name" value="ADF-H/Gelsolin-like_dom_sf"/>
</dbReference>
<organism evidence="2 3">
    <name type="scientific">Triticum turgidum subsp. durum</name>
    <name type="common">Durum wheat</name>
    <name type="synonym">Triticum durum</name>
    <dbReference type="NCBI Taxonomy" id="4567"/>
    <lineage>
        <taxon>Eukaryota</taxon>
        <taxon>Viridiplantae</taxon>
        <taxon>Streptophyta</taxon>
        <taxon>Embryophyta</taxon>
        <taxon>Tracheophyta</taxon>
        <taxon>Spermatophyta</taxon>
        <taxon>Magnoliopsida</taxon>
        <taxon>Liliopsida</taxon>
        <taxon>Poales</taxon>
        <taxon>Poaceae</taxon>
        <taxon>BOP clade</taxon>
        <taxon>Pooideae</taxon>
        <taxon>Triticodae</taxon>
        <taxon>Triticeae</taxon>
        <taxon>Triticinae</taxon>
        <taxon>Triticum</taxon>
    </lineage>
</organism>
<dbReference type="Proteomes" id="UP000324705">
    <property type="component" value="Chromosome 4A"/>
</dbReference>
<dbReference type="Pfam" id="PF00626">
    <property type="entry name" value="Gelsolin"/>
    <property type="match status" value="1"/>
</dbReference>
<dbReference type="EMBL" id="LT934117">
    <property type="protein sequence ID" value="VAH91259.1"/>
    <property type="molecule type" value="Genomic_DNA"/>
</dbReference>
<dbReference type="InterPro" id="IPR007122">
    <property type="entry name" value="Villin/Gelsolin"/>
</dbReference>
<accession>A0A9R0SBR7</accession>
<evidence type="ECO:0000313" key="2">
    <source>
        <dbReference type="EMBL" id="VAH91259.1"/>
    </source>
</evidence>
<dbReference type="GO" id="GO:0051014">
    <property type="term" value="P:actin filament severing"/>
    <property type="evidence" value="ECO:0007669"/>
    <property type="project" value="TreeGrafter"/>
</dbReference>
<proteinExistence type="predicted"/>
<keyword evidence="3" id="KW-1185">Reference proteome</keyword>
<dbReference type="PANTHER" id="PTHR11977">
    <property type="entry name" value="VILLIN"/>
    <property type="match status" value="1"/>
</dbReference>
<dbReference type="PRINTS" id="PR00597">
    <property type="entry name" value="GELSOLIN"/>
</dbReference>
<reference evidence="2 3" key="1">
    <citation type="submission" date="2017-09" db="EMBL/GenBank/DDBJ databases">
        <authorList>
            <consortium name="International Durum Wheat Genome Sequencing Consortium (IDWGSC)"/>
            <person name="Milanesi L."/>
        </authorList>
    </citation>
    <scope>NUCLEOTIDE SEQUENCE [LARGE SCALE GENOMIC DNA]</scope>
    <source>
        <strain evidence="3">cv. Svevo</strain>
    </source>
</reference>
<sequence length="131" mass="14386">MKGRPILGRIYEGKEPPQFIALFQPMVILKGGISCGYKNSVQEKGLPDETYPGTGVALVRINGTSIHNNKTLQVDEVSTSLSSTNCFVLQSGNSVFIWIGNTSSYEQQQWAAKIAEFLKAWRCCQTLQGGN</sequence>
<dbReference type="Gramene" id="TRITD4Av1G092590.7">
    <property type="protein sequence ID" value="TRITD4Av1G092590.7"/>
    <property type="gene ID" value="TRITD4Av1G092590"/>
</dbReference>
<feature type="domain" description="Gelsolin-like" evidence="1">
    <location>
        <begin position="74"/>
        <end position="116"/>
    </location>
</feature>
<evidence type="ECO:0000259" key="1">
    <source>
        <dbReference type="Pfam" id="PF00626"/>
    </source>
</evidence>
<dbReference type="AlphaFoldDB" id="A0A9R0SBR7"/>
<evidence type="ECO:0000313" key="3">
    <source>
        <dbReference type="Proteomes" id="UP000324705"/>
    </source>
</evidence>
<dbReference type="Gene3D" id="3.40.20.10">
    <property type="entry name" value="Severin"/>
    <property type="match status" value="2"/>
</dbReference>
<name>A0A9R0SBR7_TRITD</name>
<dbReference type="PANTHER" id="PTHR11977:SF98">
    <property type="entry name" value="VILLIN-2"/>
    <property type="match status" value="1"/>
</dbReference>
<dbReference type="InterPro" id="IPR007123">
    <property type="entry name" value="Gelsolin-like_dom"/>
</dbReference>
<protein>
    <recommendedName>
        <fullName evidence="1">Gelsolin-like domain-containing protein</fullName>
    </recommendedName>
</protein>
<dbReference type="GO" id="GO:0051015">
    <property type="term" value="F:actin filament binding"/>
    <property type="evidence" value="ECO:0007669"/>
    <property type="project" value="InterPro"/>
</dbReference>